<organism evidence="2 3">
    <name type="scientific">Limnobacter humi</name>
    <dbReference type="NCBI Taxonomy" id="1778671"/>
    <lineage>
        <taxon>Bacteria</taxon>
        <taxon>Pseudomonadati</taxon>
        <taxon>Pseudomonadota</taxon>
        <taxon>Betaproteobacteria</taxon>
        <taxon>Burkholderiales</taxon>
        <taxon>Burkholderiaceae</taxon>
        <taxon>Limnobacter</taxon>
    </lineage>
</organism>
<keyword evidence="3" id="KW-1185">Reference proteome</keyword>
<sequence length="279" mass="31310">MTYLCEQSRLPILLGQSSHLLAKVMDDQVGMHELARSIQLDPVLSAKLLRVANSPFYGVSGQISNIEDSLVVIGLASVRGYIQAEMLRGITQFPPWNEVNLERFWGQALWMGCAAYTLANRCALSPALAMSTGLFHNIGMLILLGQEGDAYQVLFNWEEDEDKLAQVERELFGVDHGQMGGEMLAVWKLPPVMVHAVAQQYVDGPFQPAAWMTEILKCAHVLHRHREDPPEVTFQALSPEHRTLFELKSTNLPRFERDVQLKYNNLMLMVGYGNNDSGV</sequence>
<protein>
    <submittedName>
        <fullName evidence="2">HDOD domain-containing protein</fullName>
    </submittedName>
</protein>
<dbReference type="Gene3D" id="1.10.3210.10">
    <property type="entry name" value="Hypothetical protein af1432"/>
    <property type="match status" value="1"/>
</dbReference>
<accession>A0ABT1WHD4</accession>
<dbReference type="InterPro" id="IPR013976">
    <property type="entry name" value="HDOD"/>
</dbReference>
<dbReference type="Proteomes" id="UP001204142">
    <property type="component" value="Unassembled WGS sequence"/>
</dbReference>
<dbReference type="PANTHER" id="PTHR33525">
    <property type="match status" value="1"/>
</dbReference>
<evidence type="ECO:0000259" key="1">
    <source>
        <dbReference type="PROSITE" id="PS51833"/>
    </source>
</evidence>
<dbReference type="RefSeq" id="WP_256764734.1">
    <property type="nucleotide sequence ID" value="NZ_JANIGO010000003.1"/>
</dbReference>
<dbReference type="PANTHER" id="PTHR33525:SF6">
    <property type="entry name" value="HDOD DOMAIN-CONTAINING PROTEIN"/>
    <property type="match status" value="1"/>
</dbReference>
<dbReference type="Pfam" id="PF08668">
    <property type="entry name" value="HDOD"/>
    <property type="match status" value="1"/>
</dbReference>
<evidence type="ECO:0000313" key="2">
    <source>
        <dbReference type="EMBL" id="MCQ8896944.1"/>
    </source>
</evidence>
<dbReference type="EMBL" id="JANIGO010000003">
    <property type="protein sequence ID" value="MCQ8896944.1"/>
    <property type="molecule type" value="Genomic_DNA"/>
</dbReference>
<feature type="domain" description="HDOD" evidence="1">
    <location>
        <begin position="10"/>
        <end position="203"/>
    </location>
</feature>
<proteinExistence type="predicted"/>
<dbReference type="PROSITE" id="PS51833">
    <property type="entry name" value="HDOD"/>
    <property type="match status" value="1"/>
</dbReference>
<comment type="caution">
    <text evidence="2">The sequence shown here is derived from an EMBL/GenBank/DDBJ whole genome shotgun (WGS) entry which is preliminary data.</text>
</comment>
<dbReference type="InterPro" id="IPR052340">
    <property type="entry name" value="RNase_Y/CdgJ"/>
</dbReference>
<name>A0ABT1WHD4_9BURK</name>
<gene>
    <name evidence="2" type="ORF">NQT62_10925</name>
</gene>
<evidence type="ECO:0000313" key="3">
    <source>
        <dbReference type="Proteomes" id="UP001204142"/>
    </source>
</evidence>
<reference evidence="2 3" key="1">
    <citation type="submission" date="2022-07" db="EMBL/GenBank/DDBJ databases">
        <authorList>
            <person name="Xamxidin M."/>
            <person name="Wu M."/>
        </authorList>
    </citation>
    <scope>NUCLEOTIDE SEQUENCE [LARGE SCALE GENOMIC DNA]</scope>
    <source>
        <strain evidence="2 3">NBRC 111650</strain>
    </source>
</reference>
<dbReference type="SUPFAM" id="SSF109604">
    <property type="entry name" value="HD-domain/PDEase-like"/>
    <property type="match status" value="1"/>
</dbReference>